<dbReference type="Gene3D" id="3.40.50.720">
    <property type="entry name" value="NAD(P)-binding Rossmann-like Domain"/>
    <property type="match status" value="1"/>
</dbReference>
<dbReference type="EC" id="1.1.1.169" evidence="2"/>
<dbReference type="Proteomes" id="UP000092555">
    <property type="component" value="Unassembled WGS sequence"/>
</dbReference>
<keyword evidence="4" id="KW-0560">Oxidoreductase</keyword>
<dbReference type="InterPro" id="IPR013328">
    <property type="entry name" value="6PGD_dom2"/>
</dbReference>
<evidence type="ECO:0000256" key="3">
    <source>
        <dbReference type="ARBA" id="ARBA00022857"/>
    </source>
</evidence>
<dbReference type="InterPro" id="IPR013752">
    <property type="entry name" value="KPA_reductase"/>
</dbReference>
<keyword evidence="3" id="KW-0521">NADP</keyword>
<evidence type="ECO:0000256" key="4">
    <source>
        <dbReference type="ARBA" id="ARBA00023002"/>
    </source>
</evidence>
<dbReference type="GO" id="GO:0005739">
    <property type="term" value="C:mitochondrion"/>
    <property type="evidence" value="ECO:0007669"/>
    <property type="project" value="TreeGrafter"/>
</dbReference>
<comment type="caution">
    <text evidence="8">The sequence shown here is derived from an EMBL/GenBank/DDBJ whole genome shotgun (WGS) entry which is preliminary data.</text>
</comment>
<dbReference type="Pfam" id="PF08546">
    <property type="entry name" value="ApbA_C"/>
    <property type="match status" value="1"/>
</dbReference>
<dbReference type="GO" id="GO:0050661">
    <property type="term" value="F:NADP binding"/>
    <property type="evidence" value="ECO:0007669"/>
    <property type="project" value="TreeGrafter"/>
</dbReference>
<dbReference type="InterPro" id="IPR013332">
    <property type="entry name" value="KPR_N"/>
</dbReference>
<comment type="similarity">
    <text evidence="1">Belongs to the ketopantoate reductase family.</text>
</comment>
<dbReference type="GO" id="GO:0015940">
    <property type="term" value="P:pantothenate biosynthetic process"/>
    <property type="evidence" value="ECO:0007669"/>
    <property type="project" value="InterPro"/>
</dbReference>
<dbReference type="Pfam" id="PF02558">
    <property type="entry name" value="ApbA"/>
    <property type="match status" value="1"/>
</dbReference>
<evidence type="ECO:0000313" key="8">
    <source>
        <dbReference type="EMBL" id="OBA20615.1"/>
    </source>
</evidence>
<dbReference type="RefSeq" id="XP_018711137.1">
    <property type="nucleotide sequence ID" value="XM_018857696.1"/>
</dbReference>
<keyword evidence="9" id="KW-1185">Reference proteome</keyword>
<proteinExistence type="inferred from homology"/>
<evidence type="ECO:0000313" key="9">
    <source>
        <dbReference type="Proteomes" id="UP000092555"/>
    </source>
</evidence>
<dbReference type="GeneID" id="30030672"/>
<evidence type="ECO:0000256" key="1">
    <source>
        <dbReference type="ARBA" id="ARBA00007870"/>
    </source>
</evidence>
<evidence type="ECO:0000256" key="5">
    <source>
        <dbReference type="ARBA" id="ARBA00032024"/>
    </source>
</evidence>
<dbReference type="EMBL" id="LXTC01000004">
    <property type="protein sequence ID" value="OBA20615.1"/>
    <property type="molecule type" value="Genomic_DNA"/>
</dbReference>
<dbReference type="SUPFAM" id="SSF51735">
    <property type="entry name" value="NAD(P)-binding Rossmann-fold domains"/>
    <property type="match status" value="1"/>
</dbReference>
<dbReference type="InterPro" id="IPR003710">
    <property type="entry name" value="ApbA"/>
</dbReference>
<dbReference type="NCBIfam" id="TIGR00745">
    <property type="entry name" value="apbA_panE"/>
    <property type="match status" value="1"/>
</dbReference>
<feature type="domain" description="Ketopantoate reductase N-terminal" evidence="6">
    <location>
        <begin position="4"/>
        <end position="166"/>
    </location>
</feature>
<sequence>MSTFIVGQGAMGSLVAHELALGQRHVPTLLMKSRKSLDVYSNNGGSITVMRPLRADSIASTVPVEAIHGLGSKLSGEESIKNLIIATKTYSTADAIQSYLPYISQDTNILFLQNGMGVVPRLKESFWPNSWEVPKLYHAISTHGAFKTSPNVVHHVGLGNLLISQLPLGDQNNKFPSYIPLDIPEIVQGLTESSHLETLYVPYAQFILKQMEKLVVNACINPLTTTLDCLNGDLLFAKNLTYTLNKIIGECIECFKKEYDIISMDSEAGVILSRDRLLSSVLSICKSTAMNSSSMREDVRRLKYTEIDAINGYIVSLGIKRKVATPANRMLLDLVRNKVAIEKAKENQALHRSFRM</sequence>
<reference evidence="8 9" key="1">
    <citation type="submission" date="2016-05" db="EMBL/GenBank/DDBJ databases">
        <title>Comparative genomics of biotechnologically important yeasts.</title>
        <authorList>
            <consortium name="DOE Joint Genome Institute"/>
            <person name="Riley R."/>
            <person name="Haridas S."/>
            <person name="Wolfe K.H."/>
            <person name="Lopes M.R."/>
            <person name="Hittinger C.T."/>
            <person name="Goker M."/>
            <person name="Salamov A."/>
            <person name="Wisecaver J."/>
            <person name="Long T.M."/>
            <person name="Aerts A.L."/>
            <person name="Barry K."/>
            <person name="Choi C."/>
            <person name="Clum A."/>
            <person name="Coughlan A.Y."/>
            <person name="Deshpande S."/>
            <person name="Douglass A.P."/>
            <person name="Hanson S.J."/>
            <person name="Klenk H.-P."/>
            <person name="LaButti K."/>
            <person name="Lapidus A."/>
            <person name="Lindquist E."/>
            <person name="Lipzen A."/>
            <person name="Meier-kolthoff J.P."/>
            <person name="Ohm R.A."/>
            <person name="Otillar R.P."/>
            <person name="Pangilinan J."/>
            <person name="Peng Y."/>
            <person name="Rokas A."/>
            <person name="Rosa C.A."/>
            <person name="Scheuner C."/>
            <person name="Sibirny A.A."/>
            <person name="Slot J.C."/>
            <person name="Stielow J.B."/>
            <person name="Sun H."/>
            <person name="Kurtzman C.P."/>
            <person name="Blackwell M."/>
            <person name="Grigoriev I.V."/>
            <person name="Jeffries T.W."/>
        </authorList>
    </citation>
    <scope>NUCLEOTIDE SEQUENCE [LARGE SCALE GENOMIC DNA]</scope>
    <source>
        <strain evidence="8 9">NRRL YB-4993</strain>
    </source>
</reference>
<name>A0A1A0H9E5_9ASCO</name>
<dbReference type="Gene3D" id="1.10.1040.10">
    <property type="entry name" value="N-(1-d-carboxylethyl)-l-norvaline Dehydrogenase, domain 2"/>
    <property type="match status" value="1"/>
</dbReference>
<evidence type="ECO:0000259" key="6">
    <source>
        <dbReference type="Pfam" id="PF02558"/>
    </source>
</evidence>
<dbReference type="InterPro" id="IPR036291">
    <property type="entry name" value="NAD(P)-bd_dom_sf"/>
</dbReference>
<accession>A0A1A0H9E5</accession>
<dbReference type="InterPro" id="IPR008927">
    <property type="entry name" value="6-PGluconate_DH-like_C_sf"/>
</dbReference>
<gene>
    <name evidence="8" type="ORF">METBIDRAFT_43763</name>
</gene>
<dbReference type="STRING" id="869754.A0A1A0H9E5"/>
<feature type="domain" description="Ketopantoate reductase C-terminal" evidence="7">
    <location>
        <begin position="206"/>
        <end position="338"/>
    </location>
</feature>
<evidence type="ECO:0000259" key="7">
    <source>
        <dbReference type="Pfam" id="PF08546"/>
    </source>
</evidence>
<dbReference type="OrthoDB" id="73846at2759"/>
<evidence type="ECO:0000256" key="2">
    <source>
        <dbReference type="ARBA" id="ARBA00013014"/>
    </source>
</evidence>
<protein>
    <recommendedName>
        <fullName evidence="2">2-dehydropantoate 2-reductase</fullName>
        <ecNumber evidence="2">1.1.1.169</ecNumber>
    </recommendedName>
    <alternativeName>
        <fullName evidence="5">Ketopantoate reductase</fullName>
    </alternativeName>
</protein>
<dbReference type="AlphaFoldDB" id="A0A1A0H9E5"/>
<dbReference type="PANTHER" id="PTHR43765">
    <property type="entry name" value="2-DEHYDROPANTOATE 2-REDUCTASE-RELATED"/>
    <property type="match status" value="1"/>
</dbReference>
<dbReference type="InterPro" id="IPR050838">
    <property type="entry name" value="Ketopantoate_reductase"/>
</dbReference>
<dbReference type="GO" id="GO:0008677">
    <property type="term" value="F:2-dehydropantoate 2-reductase activity"/>
    <property type="evidence" value="ECO:0007669"/>
    <property type="project" value="UniProtKB-EC"/>
</dbReference>
<dbReference type="SUPFAM" id="SSF48179">
    <property type="entry name" value="6-phosphogluconate dehydrogenase C-terminal domain-like"/>
    <property type="match status" value="1"/>
</dbReference>
<dbReference type="PANTHER" id="PTHR43765:SF2">
    <property type="entry name" value="2-DEHYDROPANTOATE 2-REDUCTASE"/>
    <property type="match status" value="1"/>
</dbReference>
<organism evidence="8 9">
    <name type="scientific">Metschnikowia bicuspidata var. bicuspidata NRRL YB-4993</name>
    <dbReference type="NCBI Taxonomy" id="869754"/>
    <lineage>
        <taxon>Eukaryota</taxon>
        <taxon>Fungi</taxon>
        <taxon>Dikarya</taxon>
        <taxon>Ascomycota</taxon>
        <taxon>Saccharomycotina</taxon>
        <taxon>Pichiomycetes</taxon>
        <taxon>Metschnikowiaceae</taxon>
        <taxon>Metschnikowia</taxon>
    </lineage>
</organism>